<evidence type="ECO:0000256" key="2">
    <source>
        <dbReference type="ARBA" id="ARBA00022737"/>
    </source>
</evidence>
<comment type="caution">
    <text evidence="9">The sequence shown here is derived from an EMBL/GenBank/DDBJ whole genome shotgun (WGS) entry which is preliminary data.</text>
</comment>
<comment type="subcellular location">
    <subcellularLocation>
        <location evidence="1">Nucleus</location>
    </subcellularLocation>
</comment>
<reference evidence="9" key="1">
    <citation type="submission" date="2022-03" db="EMBL/GenBank/DDBJ databases">
        <authorList>
            <person name="Martin C."/>
        </authorList>
    </citation>
    <scope>NUCLEOTIDE SEQUENCE</scope>
</reference>
<dbReference type="GO" id="GO:0005634">
    <property type="term" value="C:nucleus"/>
    <property type="evidence" value="ECO:0007669"/>
    <property type="project" value="UniProtKB-SubCell"/>
</dbReference>
<keyword evidence="4" id="KW-0238">DNA-binding</keyword>
<keyword evidence="7" id="KW-0539">Nucleus</keyword>
<protein>
    <submittedName>
        <fullName evidence="9">Uncharacterized protein</fullName>
    </submittedName>
</protein>
<dbReference type="PROSITE" id="PS50888">
    <property type="entry name" value="BHLH"/>
    <property type="match status" value="1"/>
</dbReference>
<dbReference type="GO" id="GO:0000976">
    <property type="term" value="F:transcription cis-regulatory region binding"/>
    <property type="evidence" value="ECO:0007669"/>
    <property type="project" value="TreeGrafter"/>
</dbReference>
<keyword evidence="3" id="KW-0805">Transcription regulation</keyword>
<evidence type="ECO:0000256" key="5">
    <source>
        <dbReference type="ARBA" id="ARBA00023159"/>
    </source>
</evidence>
<dbReference type="NCBIfam" id="TIGR00229">
    <property type="entry name" value="sensory_box"/>
    <property type="match status" value="1"/>
</dbReference>
<dbReference type="Proteomes" id="UP000749559">
    <property type="component" value="Unassembled WGS sequence"/>
</dbReference>
<dbReference type="SMART" id="SM00086">
    <property type="entry name" value="PAC"/>
    <property type="match status" value="1"/>
</dbReference>
<dbReference type="GO" id="GO:0034751">
    <property type="term" value="C:aryl hydrocarbon receptor complex"/>
    <property type="evidence" value="ECO:0007669"/>
    <property type="project" value="TreeGrafter"/>
</dbReference>
<dbReference type="SMART" id="SM00353">
    <property type="entry name" value="HLH"/>
    <property type="match status" value="1"/>
</dbReference>
<evidence type="ECO:0000256" key="6">
    <source>
        <dbReference type="ARBA" id="ARBA00023163"/>
    </source>
</evidence>
<dbReference type="InterPro" id="IPR011598">
    <property type="entry name" value="bHLH_dom"/>
</dbReference>
<dbReference type="GO" id="GO:0046983">
    <property type="term" value="F:protein dimerization activity"/>
    <property type="evidence" value="ECO:0007669"/>
    <property type="project" value="InterPro"/>
</dbReference>
<evidence type="ECO:0000313" key="9">
    <source>
        <dbReference type="EMBL" id="CAH1799588.1"/>
    </source>
</evidence>
<feature type="region of interest" description="Disordered" evidence="8">
    <location>
        <begin position="389"/>
        <end position="420"/>
    </location>
</feature>
<organism evidence="9 10">
    <name type="scientific">Owenia fusiformis</name>
    <name type="common">Polychaete worm</name>
    <dbReference type="NCBI Taxonomy" id="6347"/>
    <lineage>
        <taxon>Eukaryota</taxon>
        <taxon>Metazoa</taxon>
        <taxon>Spiralia</taxon>
        <taxon>Lophotrochozoa</taxon>
        <taxon>Annelida</taxon>
        <taxon>Polychaeta</taxon>
        <taxon>Sedentaria</taxon>
        <taxon>Canalipalpata</taxon>
        <taxon>Sabellida</taxon>
        <taxon>Oweniida</taxon>
        <taxon>Oweniidae</taxon>
        <taxon>Owenia</taxon>
    </lineage>
</organism>
<dbReference type="Pfam" id="PF08447">
    <property type="entry name" value="PAS_3"/>
    <property type="match status" value="1"/>
</dbReference>
<evidence type="ECO:0000256" key="8">
    <source>
        <dbReference type="SAM" id="MobiDB-lite"/>
    </source>
</evidence>
<keyword evidence="5" id="KW-0010">Activator</keyword>
<dbReference type="CDD" id="cd19730">
    <property type="entry name" value="bHLH-PAS_spineless_like"/>
    <property type="match status" value="1"/>
</dbReference>
<feature type="compositionally biased region" description="Basic residues" evidence="8">
    <location>
        <begin position="1"/>
        <end position="12"/>
    </location>
</feature>
<feature type="compositionally biased region" description="Polar residues" evidence="8">
    <location>
        <begin position="13"/>
        <end position="25"/>
    </location>
</feature>
<dbReference type="PANTHER" id="PTHR10649:SF12">
    <property type="entry name" value="SPINELESS, ISOFORM C"/>
    <property type="match status" value="1"/>
</dbReference>
<dbReference type="OrthoDB" id="7788762at2759"/>
<feature type="region of interest" description="Disordered" evidence="8">
    <location>
        <begin position="1"/>
        <end position="28"/>
    </location>
</feature>
<dbReference type="InterPro" id="IPR035965">
    <property type="entry name" value="PAS-like_dom_sf"/>
</dbReference>
<evidence type="ECO:0000313" key="10">
    <source>
        <dbReference type="Proteomes" id="UP000749559"/>
    </source>
</evidence>
<dbReference type="FunFam" id="3.30.450.20:FF:000069">
    <property type="entry name" value="Aryl hydrocarbon receptor"/>
    <property type="match status" value="1"/>
</dbReference>
<dbReference type="InterPro" id="IPR039091">
    <property type="entry name" value="AHR/AHRR"/>
</dbReference>
<dbReference type="GO" id="GO:0006805">
    <property type="term" value="P:xenobiotic metabolic process"/>
    <property type="evidence" value="ECO:0007669"/>
    <property type="project" value="InterPro"/>
</dbReference>
<dbReference type="InterPro" id="IPR036638">
    <property type="entry name" value="HLH_DNA-bd_sf"/>
</dbReference>
<evidence type="ECO:0000256" key="4">
    <source>
        <dbReference type="ARBA" id="ARBA00023125"/>
    </source>
</evidence>
<dbReference type="Gene3D" id="3.30.450.20">
    <property type="entry name" value="PAS domain"/>
    <property type="match status" value="2"/>
</dbReference>
<sequence>MYATKRRRRTVKSNKSQLVDPQKSNPSKRHRIRLNGELDTVANLLPFEQNVISKLDKLSILRLSVSYLRTKSFFQACLHDRYTLDGRLGTHGHLYPDSAFTDTDTVLQALNGFMTIVNCDGEVFFASRTVEQYLGFHQSDILHQSALELIHSEDRDDFQNQLNWRSQLPQSKQDMTLQQVMMPENHHLLQRSFTVRFRCLLDNTSGFITLEISGKIRMLHGQNLKCDNEEPPLALFATCCPFGPLPLLDTSPRDYTFKTKHKMDLAPISMDHRGKMLFGYSDKELSAKGGYDLIHPDDLNYFAAAHQELIKTGSSGLICYRFITKDFQWIWLQTSAKVIYKNSKPEFVLCTHRHLTEDEGMDLIGKRGNEFKLPYPLLDMDTSGFGMDSDNEEYSKKAPKPAKKPKNQLRDYLQTGRKRKSPYREVNGSIAAYGSTYPGYPGSEVKAEVMYPYATPNNNIGIDSADFYRGYTTFPPTLYPTAATDPYRLEGEKQHYANSYYSSYPSSLQYPTNGYSDVNVMAAKYSYDMSKYGYDVTGYGLDLAKRGSAYDDDISKYDSEYRKYSQDYATSEKLTHRVNGSYDSLKSTAYDSLKANSYDTLKGSSYDTLKGSNYDSLKNSTYDTLKGGSIYPSSSAYLNSSDRLQGVQIPTASIYRTEASIVEKFHSDIDSKIMPIASEAGGVEEITKTSVPHGQTSVIRSASEYYKNSVTNNNNTILPSYAQTAIVETPSTQCNGSTWTSCSKMSAYNSMSSSPHQNTNTPSPVHITGSEAHKMNSPNKENNGVIALNSAVTNNSSSPSSATTATSVIQQTSRLHQKQSLGGIAVPVVKTPMSLHGNLHLTAQHTPESISWQAAADTYKNSIMKAGERGHGIDSNPLLSFSEMTHTLLTG</sequence>
<evidence type="ECO:0000256" key="1">
    <source>
        <dbReference type="ARBA" id="ARBA00004123"/>
    </source>
</evidence>
<name>A0A8J1TB69_OWEFU</name>
<dbReference type="EMBL" id="CAIIXF020000011">
    <property type="protein sequence ID" value="CAH1799588.1"/>
    <property type="molecule type" value="Genomic_DNA"/>
</dbReference>
<accession>A0A8J1TB69</accession>
<evidence type="ECO:0000256" key="3">
    <source>
        <dbReference type="ARBA" id="ARBA00023015"/>
    </source>
</evidence>
<dbReference type="GO" id="GO:0004879">
    <property type="term" value="F:nuclear receptor activity"/>
    <property type="evidence" value="ECO:0007669"/>
    <property type="project" value="TreeGrafter"/>
</dbReference>
<dbReference type="AlphaFoldDB" id="A0A8J1TB69"/>
<dbReference type="SUPFAM" id="SSF47459">
    <property type="entry name" value="HLH, helix-loop-helix DNA-binding domain"/>
    <property type="match status" value="1"/>
</dbReference>
<dbReference type="InterPro" id="IPR013655">
    <property type="entry name" value="PAS_fold_3"/>
</dbReference>
<dbReference type="PANTHER" id="PTHR10649">
    <property type="entry name" value="ARYL HYDROCARBON RECEPTOR"/>
    <property type="match status" value="1"/>
</dbReference>
<dbReference type="Pfam" id="PF00989">
    <property type="entry name" value="PAS"/>
    <property type="match status" value="1"/>
</dbReference>
<dbReference type="InterPro" id="IPR000014">
    <property type="entry name" value="PAS"/>
</dbReference>
<gene>
    <name evidence="9" type="ORF">OFUS_LOCUS23583</name>
</gene>
<keyword evidence="2" id="KW-0677">Repeat</keyword>
<proteinExistence type="predicted"/>
<dbReference type="FunFam" id="4.10.280.10:FF:000041">
    <property type="entry name" value="aryl hydrocarbon receptor repressor"/>
    <property type="match status" value="1"/>
</dbReference>
<evidence type="ECO:0000256" key="7">
    <source>
        <dbReference type="ARBA" id="ARBA00023242"/>
    </source>
</evidence>
<dbReference type="InterPro" id="IPR013767">
    <property type="entry name" value="PAS_fold"/>
</dbReference>
<dbReference type="PROSITE" id="PS50112">
    <property type="entry name" value="PAS"/>
    <property type="match status" value="2"/>
</dbReference>
<dbReference type="InterPro" id="IPR001610">
    <property type="entry name" value="PAC"/>
</dbReference>
<dbReference type="FunFam" id="3.30.450.20:FF:000074">
    <property type="entry name" value="Aryl hydrocarbon receptor"/>
    <property type="match status" value="1"/>
</dbReference>
<keyword evidence="6" id="KW-0804">Transcription</keyword>
<dbReference type="CDD" id="cd00130">
    <property type="entry name" value="PAS"/>
    <property type="match status" value="2"/>
</dbReference>
<dbReference type="Gene3D" id="4.10.280.10">
    <property type="entry name" value="Helix-loop-helix DNA-binding domain"/>
    <property type="match status" value="1"/>
</dbReference>
<feature type="compositionally biased region" description="Basic residues" evidence="8">
    <location>
        <begin position="397"/>
        <end position="407"/>
    </location>
</feature>
<dbReference type="SMART" id="SM00091">
    <property type="entry name" value="PAS"/>
    <property type="match status" value="2"/>
</dbReference>
<dbReference type="SUPFAM" id="SSF55785">
    <property type="entry name" value="PYP-like sensor domain (PAS domain)"/>
    <property type="match status" value="2"/>
</dbReference>
<keyword evidence="10" id="KW-1185">Reference proteome</keyword>